<keyword evidence="2 8" id="KW-0732">Signal</keyword>
<keyword evidence="4" id="KW-0442">Lipid degradation</keyword>
<keyword evidence="6" id="KW-0325">Glycoprotein</keyword>
<feature type="region of interest" description="Disordered" evidence="7">
    <location>
        <begin position="928"/>
        <end position="991"/>
    </location>
</feature>
<name>A0A5A8E4W0_CAFRO</name>
<feature type="compositionally biased region" description="Low complexity" evidence="7">
    <location>
        <begin position="854"/>
        <end position="873"/>
    </location>
</feature>
<evidence type="ECO:0008006" key="11">
    <source>
        <dbReference type="Google" id="ProtNLM"/>
    </source>
</evidence>
<organism evidence="9 10">
    <name type="scientific">Cafeteria roenbergensis</name>
    <name type="common">Marine flagellate</name>
    <dbReference type="NCBI Taxonomy" id="33653"/>
    <lineage>
        <taxon>Eukaryota</taxon>
        <taxon>Sar</taxon>
        <taxon>Stramenopiles</taxon>
        <taxon>Bigyra</taxon>
        <taxon>Opalozoa</taxon>
        <taxon>Bicosoecida</taxon>
        <taxon>Cafeteriaceae</taxon>
        <taxon>Cafeteria</taxon>
    </lineage>
</organism>
<dbReference type="PANTHER" id="PTHR12370">
    <property type="entry name" value="PHOSPHOLIPASE B-RELATED"/>
    <property type="match status" value="1"/>
</dbReference>
<dbReference type="GO" id="GO:0009395">
    <property type="term" value="P:phospholipid catabolic process"/>
    <property type="evidence" value="ECO:0007669"/>
    <property type="project" value="TreeGrafter"/>
</dbReference>
<accession>A0A5A8E4W0</accession>
<feature type="chain" id="PRO_5022732696" description="Phospholipase B-like" evidence="8">
    <location>
        <begin position="28"/>
        <end position="1278"/>
    </location>
</feature>
<feature type="compositionally biased region" description="Acidic residues" evidence="7">
    <location>
        <begin position="444"/>
        <end position="455"/>
    </location>
</feature>
<dbReference type="AlphaFoldDB" id="A0A5A8E4W0"/>
<dbReference type="InterPro" id="IPR043042">
    <property type="entry name" value="PLipase_B-like_dom3"/>
</dbReference>
<feature type="compositionally biased region" description="Basic residues" evidence="7">
    <location>
        <begin position="811"/>
        <end position="825"/>
    </location>
</feature>
<feature type="compositionally biased region" description="Basic and acidic residues" evidence="7">
    <location>
        <begin position="834"/>
        <end position="849"/>
    </location>
</feature>
<feature type="compositionally biased region" description="Basic residues" evidence="7">
    <location>
        <begin position="49"/>
        <end position="58"/>
    </location>
</feature>
<feature type="region of interest" description="Disordered" evidence="7">
    <location>
        <begin position="196"/>
        <end position="230"/>
    </location>
</feature>
<feature type="compositionally biased region" description="Low complexity" evidence="7">
    <location>
        <begin position="196"/>
        <end position="224"/>
    </location>
</feature>
<feature type="compositionally biased region" description="Low complexity" evidence="7">
    <location>
        <begin position="351"/>
        <end position="382"/>
    </location>
</feature>
<dbReference type="Pfam" id="PF04916">
    <property type="entry name" value="Phospholip_B"/>
    <property type="match status" value="2"/>
</dbReference>
<feature type="compositionally biased region" description="Low complexity" evidence="7">
    <location>
        <begin position="960"/>
        <end position="975"/>
    </location>
</feature>
<evidence type="ECO:0000256" key="2">
    <source>
        <dbReference type="ARBA" id="ARBA00022729"/>
    </source>
</evidence>
<evidence type="ECO:0000256" key="7">
    <source>
        <dbReference type="SAM" id="MobiDB-lite"/>
    </source>
</evidence>
<keyword evidence="5" id="KW-0443">Lipid metabolism</keyword>
<gene>
    <name evidence="9" type="ORF">FNF27_06032</name>
</gene>
<feature type="region of interest" description="Disordered" evidence="7">
    <location>
        <begin position="347"/>
        <end position="382"/>
    </location>
</feature>
<feature type="region of interest" description="Disordered" evidence="7">
    <location>
        <begin position="432"/>
        <end position="462"/>
    </location>
</feature>
<sequence>MAPAGRRCRIVTAVACASLLAASGAWAAGKSGDRAQHHNRHGGGAGGAKAHHGGHHGGPHTLASLPEERKSHVCACVGQGGSGVVACKDDSSAVACGTLVRDYSGSGWGELRLDSTPAANHADVAGTTVGEAVGFVEGYLTAAEITELRARFKGGAIRPVSEQQQVREFAHEQWPAVERAVRAGLAAASHRAAEAAADAATSGDTAAGSPDAASAGPSAAAADPHSPLGPAMAPTEPAYWAAAAVTLAQMRGLAAGYRTAHNAKVAAAAAAAAATTTATTTTTAAAPESAETDSQAAEAADRPAHISEESAAAWAAVSADDAWDAILTLNYDVDAFDVTDAVRGGGGFGPGRAAPEDGPSANADADAGSDAGVMGGSDADADSQGGRFRQVGAAMGVTGGATTSAGWTADRWAMLSRRGRCTAAVVATEGCLAKPRSGGKPGDEAEAEAETEAETESASTPSSKCDVLVAHATWGAFSEMIRIFKHVNWGGVRGRLFSAPAETASDPASQAWQASAERGVASWAVSLSSYPGMVASTDDWLETGAGLVVTETTISAADSSALGYIATTAATATAAGTGPGAPAPLQPLPAFLRSMLASWVAASAQGWARVFAARSGGTSNSQWLIVDTAAADAASHAAKAQTAAAAADTESAADGDAAGDGPRGLLWVAEQSQHRVIAADVTPLLLGKAEGLWPGSNRPIFAPIRKDLGYPAEVSRSPAVRAAAAALGLPGLAAPEGADTTGEAGREWGMVGLWQLRAGGRHTDVEDAKLAERAVAASSADKAEGPSADKAEGSAKFRQLASADSGAQRVQTRHHAHHGHGHGHSLPHQSQGHGLDRDHHHQHVSREGSDAESLLDAPLDLGGDYGDADATAARSDAITRESPATHHAGHSHAQHRASASRFAEAEMQRFREVAGSSALLSPTALRGSAAAAPGSAGSAGGSPWLSFGRHRPQRLAPITARSASSQGQLASLSAAEPGVAASTPTEGSGALPGIRFAGVTTTVTAGASAAALARAGAGAAALGRARQARAGMRSAAQSQYDPTGFDGPVADGDGWYSFDANPRAAQLRAVAPFVVTADDALRMIRMNNWPMGSLTHSRPYFTPASRFDLASESDPARESFGAIDGKAASLMLASNGQTLAVAGPSRGEGWRQADIAAAAKIGSTAAQVAVDAAGAAGAGSSSTGSGSGGVVGGRSLLPAFDWRRWDKAGVCGGLPSAAEPSSESSEVALPKGDGAGSRECSCGPDWAVALHALPCCVGCEQVRAPLGAVPRSVLLGGR</sequence>
<dbReference type="Proteomes" id="UP000322899">
    <property type="component" value="Unassembled WGS sequence"/>
</dbReference>
<dbReference type="OrthoDB" id="443524at2759"/>
<evidence type="ECO:0000256" key="6">
    <source>
        <dbReference type="ARBA" id="ARBA00023180"/>
    </source>
</evidence>
<dbReference type="Gene3D" id="3.60.60.30">
    <property type="match status" value="1"/>
</dbReference>
<evidence type="ECO:0000256" key="1">
    <source>
        <dbReference type="ARBA" id="ARBA00007835"/>
    </source>
</evidence>
<evidence type="ECO:0000256" key="5">
    <source>
        <dbReference type="ARBA" id="ARBA00023098"/>
    </source>
</evidence>
<proteinExistence type="inferred from homology"/>
<dbReference type="Gene3D" id="3.60.60.20">
    <property type="match status" value="1"/>
</dbReference>
<evidence type="ECO:0000256" key="8">
    <source>
        <dbReference type="SAM" id="SignalP"/>
    </source>
</evidence>
<dbReference type="EMBL" id="VLTO01000048">
    <property type="protein sequence ID" value="KAA0172459.1"/>
    <property type="molecule type" value="Genomic_DNA"/>
</dbReference>
<dbReference type="PANTHER" id="PTHR12370:SF3">
    <property type="entry name" value="PHOSPHOLIPASE B-LIKE 2-RELATED"/>
    <property type="match status" value="1"/>
</dbReference>
<reference evidence="9 10" key="1">
    <citation type="submission" date="2019-07" db="EMBL/GenBank/DDBJ databases">
        <title>Genomes of Cafeteria roenbergensis.</title>
        <authorList>
            <person name="Fischer M.G."/>
            <person name="Hackl T."/>
            <person name="Roman M."/>
        </authorList>
    </citation>
    <scope>NUCLEOTIDE SEQUENCE [LARGE SCALE GENOMIC DNA]</scope>
    <source>
        <strain evidence="9 10">E4-10P</strain>
    </source>
</reference>
<dbReference type="GO" id="GO:0005576">
    <property type="term" value="C:extracellular region"/>
    <property type="evidence" value="ECO:0007669"/>
    <property type="project" value="TreeGrafter"/>
</dbReference>
<feature type="signal peptide" evidence="8">
    <location>
        <begin position="1"/>
        <end position="27"/>
    </location>
</feature>
<dbReference type="GO" id="GO:0004620">
    <property type="term" value="F:phospholipase activity"/>
    <property type="evidence" value="ECO:0007669"/>
    <property type="project" value="InterPro"/>
</dbReference>
<keyword evidence="3" id="KW-0378">Hydrolase</keyword>
<evidence type="ECO:0000313" key="10">
    <source>
        <dbReference type="Proteomes" id="UP000322899"/>
    </source>
</evidence>
<comment type="similarity">
    <text evidence="1">Belongs to the phospholipase B-like family.</text>
</comment>
<protein>
    <recommendedName>
        <fullName evidence="11">Phospholipase B-like</fullName>
    </recommendedName>
</protein>
<feature type="region of interest" description="Disordered" evidence="7">
    <location>
        <begin position="777"/>
        <end position="901"/>
    </location>
</feature>
<feature type="compositionally biased region" description="Basic and acidic residues" evidence="7">
    <location>
        <begin position="781"/>
        <end position="795"/>
    </location>
</feature>
<evidence type="ECO:0000313" key="9">
    <source>
        <dbReference type="EMBL" id="KAA0172459.1"/>
    </source>
</evidence>
<evidence type="ECO:0000256" key="4">
    <source>
        <dbReference type="ARBA" id="ARBA00022963"/>
    </source>
</evidence>
<feature type="region of interest" description="Disordered" evidence="7">
    <location>
        <begin position="31"/>
        <end position="64"/>
    </location>
</feature>
<comment type="caution">
    <text evidence="9">The sequence shown here is derived from an EMBL/GenBank/DDBJ whole genome shotgun (WGS) entry which is preliminary data.</text>
</comment>
<dbReference type="InterPro" id="IPR007000">
    <property type="entry name" value="PLipase_B-like"/>
</dbReference>
<evidence type="ECO:0000256" key="3">
    <source>
        <dbReference type="ARBA" id="ARBA00022801"/>
    </source>
</evidence>